<proteinExistence type="predicted"/>
<dbReference type="InterPro" id="IPR017853">
    <property type="entry name" value="GH"/>
</dbReference>
<dbReference type="PANTHER" id="PTHR31451">
    <property type="match status" value="1"/>
</dbReference>
<organism evidence="1 2">
    <name type="scientific">Spirosoma sordidisoli</name>
    <dbReference type="NCBI Taxonomy" id="2502893"/>
    <lineage>
        <taxon>Bacteria</taxon>
        <taxon>Pseudomonadati</taxon>
        <taxon>Bacteroidota</taxon>
        <taxon>Cytophagia</taxon>
        <taxon>Cytophagales</taxon>
        <taxon>Cytophagaceae</taxon>
        <taxon>Spirosoma</taxon>
    </lineage>
</organism>
<dbReference type="PANTHER" id="PTHR31451:SF39">
    <property type="entry name" value="MANNAN ENDO-1,4-BETA-MANNOSIDASE 1"/>
    <property type="match status" value="1"/>
</dbReference>
<sequence>MYYSLTRNVLLLVLLICLEGVAQPSAFVRVSKTNPRYLELAGKPFIPVGPNICFARLVTNGDSLLAYYDHYFGRLAASGGNFTRVWLSTPMLEVEKQQPGLVDKQTETLIDGLVGLAQKHGIRIKFCLEHFRKVTGSPAPFPSSVPFDKPVYAGSISSMDAFFRSEKGKQLYLNRVAFFAGKYRNNPTIFGWELWNELNSVRVDDESLLLTWTTDMLDRVKALVPNQLVMQTLGSYDSPKQHELYRTYSALPNNELAQAHRYLDKGASLPVCQAPMDVLASDAVSSLLALAPAKPVLLSEVGAVEPHHTGPFLRYPADTQGTLLHDLLFASFFAGAAGPGQSWHWDYYIEKNNLWWHFSRFNEAISGFDPVAQQAVPFRLSANNGLTVYGLRGRTTTLLWVRDTASNWKSELEANRPAAVLSRKTIKPGLPASRTLSFYDPWKGVWTKGTPGKALSLPDFSRSIIVKLDY</sequence>
<gene>
    <name evidence="1" type="ORF">EQG79_01210</name>
</gene>
<name>A0A4Q2UV53_9BACT</name>
<dbReference type="GO" id="GO:0016985">
    <property type="term" value="F:mannan endo-1,4-beta-mannosidase activity"/>
    <property type="evidence" value="ECO:0007669"/>
    <property type="project" value="TreeGrafter"/>
</dbReference>
<evidence type="ECO:0008006" key="3">
    <source>
        <dbReference type="Google" id="ProtNLM"/>
    </source>
</evidence>
<protein>
    <recommendedName>
        <fullName evidence="3">Glycoside hydrolase family 5 domain-containing protein</fullName>
    </recommendedName>
</protein>
<keyword evidence="2" id="KW-1185">Reference proteome</keyword>
<dbReference type="AlphaFoldDB" id="A0A4Q2UV53"/>
<reference evidence="1 2" key="1">
    <citation type="submission" date="2019-01" db="EMBL/GenBank/DDBJ databases">
        <title>Spirosoma flava sp. nov., a propanil-degrading bacterium isolated from herbicide-contaminated soil.</title>
        <authorList>
            <person name="Zhang L."/>
            <person name="Jiang J.-D."/>
        </authorList>
    </citation>
    <scope>NUCLEOTIDE SEQUENCE [LARGE SCALE GENOMIC DNA]</scope>
    <source>
        <strain evidence="1 2">TY50</strain>
    </source>
</reference>
<dbReference type="GO" id="GO:0005576">
    <property type="term" value="C:extracellular region"/>
    <property type="evidence" value="ECO:0007669"/>
    <property type="project" value="UniProtKB-SubCell"/>
</dbReference>
<evidence type="ECO:0000313" key="2">
    <source>
        <dbReference type="Proteomes" id="UP000290407"/>
    </source>
</evidence>
<dbReference type="RefSeq" id="WP_129599189.1">
    <property type="nucleotide sequence ID" value="NZ_SBLB01000001.1"/>
</dbReference>
<dbReference type="InterPro" id="IPR045053">
    <property type="entry name" value="MAN-like"/>
</dbReference>
<dbReference type="EMBL" id="SBLB01000001">
    <property type="protein sequence ID" value="RYC70799.1"/>
    <property type="molecule type" value="Genomic_DNA"/>
</dbReference>
<dbReference type="Gene3D" id="3.20.20.80">
    <property type="entry name" value="Glycosidases"/>
    <property type="match status" value="1"/>
</dbReference>
<dbReference type="SUPFAM" id="SSF51445">
    <property type="entry name" value="(Trans)glycosidases"/>
    <property type="match status" value="1"/>
</dbReference>
<evidence type="ECO:0000313" key="1">
    <source>
        <dbReference type="EMBL" id="RYC70799.1"/>
    </source>
</evidence>
<dbReference type="Proteomes" id="UP000290407">
    <property type="component" value="Unassembled WGS sequence"/>
</dbReference>
<accession>A0A4Q2UV53</accession>
<comment type="caution">
    <text evidence="1">The sequence shown here is derived from an EMBL/GenBank/DDBJ whole genome shotgun (WGS) entry which is preliminary data.</text>
</comment>